<dbReference type="Proteomes" id="UP000015106">
    <property type="component" value="Chromosome 5"/>
</dbReference>
<keyword evidence="7" id="KW-1185">Reference proteome</keyword>
<dbReference type="Gene3D" id="3.20.20.70">
    <property type="entry name" value="Aldolase class I"/>
    <property type="match status" value="1"/>
</dbReference>
<comment type="similarity">
    <text evidence="2">Belongs to the KHG/KDPG aldolase family.</text>
</comment>
<dbReference type="PANTHER" id="PTHR30246">
    <property type="entry name" value="2-KETO-3-DEOXY-6-PHOSPHOGLUCONATE ALDOLASE"/>
    <property type="match status" value="1"/>
</dbReference>
<evidence type="ECO:0000313" key="7">
    <source>
        <dbReference type="Proteomes" id="UP000015106"/>
    </source>
</evidence>
<dbReference type="GO" id="GO:0016829">
    <property type="term" value="F:lyase activity"/>
    <property type="evidence" value="ECO:0007669"/>
    <property type="project" value="UniProtKB-KW"/>
</dbReference>
<dbReference type="Gramene" id="TuG1812G0500005337.01.T01">
    <property type="protein sequence ID" value="TuG1812G0500005337.01.T01"/>
    <property type="gene ID" value="TuG1812G0500005337.01"/>
</dbReference>
<evidence type="ECO:0000256" key="3">
    <source>
        <dbReference type="ARBA" id="ARBA00011233"/>
    </source>
</evidence>
<reference evidence="7" key="1">
    <citation type="journal article" date="2013" name="Nature">
        <title>Draft genome of the wheat A-genome progenitor Triticum urartu.</title>
        <authorList>
            <person name="Ling H.Q."/>
            <person name="Zhao S."/>
            <person name="Liu D."/>
            <person name="Wang J."/>
            <person name="Sun H."/>
            <person name="Zhang C."/>
            <person name="Fan H."/>
            <person name="Li D."/>
            <person name="Dong L."/>
            <person name="Tao Y."/>
            <person name="Gao C."/>
            <person name="Wu H."/>
            <person name="Li Y."/>
            <person name="Cui Y."/>
            <person name="Guo X."/>
            <person name="Zheng S."/>
            <person name="Wang B."/>
            <person name="Yu K."/>
            <person name="Liang Q."/>
            <person name="Yang W."/>
            <person name="Lou X."/>
            <person name="Chen J."/>
            <person name="Feng M."/>
            <person name="Jian J."/>
            <person name="Zhang X."/>
            <person name="Luo G."/>
            <person name="Jiang Y."/>
            <person name="Liu J."/>
            <person name="Wang Z."/>
            <person name="Sha Y."/>
            <person name="Zhang B."/>
            <person name="Wu H."/>
            <person name="Tang D."/>
            <person name="Shen Q."/>
            <person name="Xue P."/>
            <person name="Zou S."/>
            <person name="Wang X."/>
            <person name="Liu X."/>
            <person name="Wang F."/>
            <person name="Yang Y."/>
            <person name="An X."/>
            <person name="Dong Z."/>
            <person name="Zhang K."/>
            <person name="Zhang X."/>
            <person name="Luo M.C."/>
            <person name="Dvorak J."/>
            <person name="Tong Y."/>
            <person name="Wang J."/>
            <person name="Yang H."/>
            <person name="Li Z."/>
            <person name="Wang D."/>
            <person name="Zhang A."/>
            <person name="Wang J."/>
        </authorList>
    </citation>
    <scope>NUCLEOTIDE SEQUENCE</scope>
    <source>
        <strain evidence="7">cv. G1812</strain>
    </source>
</reference>
<comment type="subunit">
    <text evidence="3">Homotrimer.</text>
</comment>
<evidence type="ECO:0000256" key="1">
    <source>
        <dbReference type="ARBA" id="ARBA00004761"/>
    </source>
</evidence>
<evidence type="ECO:0000256" key="2">
    <source>
        <dbReference type="ARBA" id="ARBA00006906"/>
    </source>
</evidence>
<accession>A0A8R7QI67</accession>
<dbReference type="InterPro" id="IPR013785">
    <property type="entry name" value="Aldolase_TIM"/>
</dbReference>
<name>A0A8R7QI67_TRIUA</name>
<organism evidence="6 7">
    <name type="scientific">Triticum urartu</name>
    <name type="common">Red wild einkorn</name>
    <name type="synonym">Crithodium urartu</name>
    <dbReference type="NCBI Taxonomy" id="4572"/>
    <lineage>
        <taxon>Eukaryota</taxon>
        <taxon>Viridiplantae</taxon>
        <taxon>Streptophyta</taxon>
        <taxon>Embryophyta</taxon>
        <taxon>Tracheophyta</taxon>
        <taxon>Spermatophyta</taxon>
        <taxon>Magnoliopsida</taxon>
        <taxon>Liliopsida</taxon>
        <taxon>Poales</taxon>
        <taxon>Poaceae</taxon>
        <taxon>BOP clade</taxon>
        <taxon>Pooideae</taxon>
        <taxon>Triticodae</taxon>
        <taxon>Triticeae</taxon>
        <taxon>Triticinae</taxon>
        <taxon>Triticum</taxon>
    </lineage>
</organism>
<reference evidence="6" key="2">
    <citation type="submission" date="2018-03" db="EMBL/GenBank/DDBJ databases">
        <title>The Triticum urartu genome reveals the dynamic nature of wheat genome evolution.</title>
        <authorList>
            <person name="Ling H."/>
            <person name="Ma B."/>
            <person name="Shi X."/>
            <person name="Liu H."/>
            <person name="Dong L."/>
            <person name="Sun H."/>
            <person name="Cao Y."/>
            <person name="Gao Q."/>
            <person name="Zheng S."/>
            <person name="Li Y."/>
            <person name="Yu Y."/>
            <person name="Du H."/>
            <person name="Qi M."/>
            <person name="Li Y."/>
            <person name="Yu H."/>
            <person name="Cui Y."/>
            <person name="Wang N."/>
            <person name="Chen C."/>
            <person name="Wu H."/>
            <person name="Zhao Y."/>
            <person name="Zhang J."/>
            <person name="Li Y."/>
            <person name="Zhou W."/>
            <person name="Zhang B."/>
            <person name="Hu W."/>
            <person name="Eijk M."/>
            <person name="Tang J."/>
            <person name="Witsenboer H."/>
            <person name="Zhao S."/>
            <person name="Li Z."/>
            <person name="Zhang A."/>
            <person name="Wang D."/>
            <person name="Liang C."/>
        </authorList>
    </citation>
    <scope>NUCLEOTIDE SEQUENCE [LARGE SCALE GENOMIC DNA]</scope>
    <source>
        <strain evidence="6">cv. G1812</strain>
    </source>
</reference>
<dbReference type="AlphaFoldDB" id="A0A8R7QI67"/>
<comment type="pathway">
    <text evidence="1">Carbohydrate acid metabolism.</text>
</comment>
<protein>
    <submittedName>
        <fullName evidence="6">Uncharacterized protein</fullName>
    </submittedName>
</protein>
<evidence type="ECO:0000313" key="6">
    <source>
        <dbReference type="EnsemblPlants" id="TuG1812G0500005337.01.T01"/>
    </source>
</evidence>
<dbReference type="SUPFAM" id="SSF51569">
    <property type="entry name" value="Aldolase"/>
    <property type="match status" value="1"/>
</dbReference>
<evidence type="ECO:0000256" key="4">
    <source>
        <dbReference type="ARBA" id="ARBA00023239"/>
    </source>
</evidence>
<dbReference type="InterPro" id="IPR000887">
    <property type="entry name" value="Aldlse_KDPG_KHG"/>
</dbReference>
<evidence type="ECO:0000256" key="5">
    <source>
        <dbReference type="ARBA" id="ARBA00023277"/>
    </source>
</evidence>
<sequence>MGGEMYMSALKKPFPLIPMVASQGITIGSIKSYMEAEASAVVLSDAIFVKELMRGRNFIGISALASQATLQASLCGR</sequence>
<dbReference type="EnsemblPlants" id="TuG1812G0500005337.01.T01">
    <property type="protein sequence ID" value="TuG1812G0500005337.01.T01"/>
    <property type="gene ID" value="TuG1812G0500005337.01"/>
</dbReference>
<dbReference type="PANTHER" id="PTHR30246:SF1">
    <property type="entry name" value="2-DEHYDRO-3-DEOXY-6-PHOSPHOGALACTONATE ALDOLASE-RELATED"/>
    <property type="match status" value="1"/>
</dbReference>
<proteinExistence type="inferred from homology"/>
<reference evidence="6" key="3">
    <citation type="submission" date="2022-06" db="UniProtKB">
        <authorList>
            <consortium name="EnsemblPlants"/>
        </authorList>
    </citation>
    <scope>IDENTIFICATION</scope>
</reference>
<keyword evidence="4" id="KW-0456">Lyase</keyword>
<keyword evidence="5" id="KW-0119">Carbohydrate metabolism</keyword>